<dbReference type="GO" id="GO:0004197">
    <property type="term" value="F:cysteine-type endopeptidase activity"/>
    <property type="evidence" value="ECO:0000318"/>
    <property type="project" value="GO_Central"/>
</dbReference>
<dbReference type="Proteomes" id="UP000001542">
    <property type="component" value="Unassembled WGS sequence"/>
</dbReference>
<accession>A2F3J1</accession>
<evidence type="ECO:0000313" key="3">
    <source>
        <dbReference type="EMBL" id="EAY00514.1"/>
    </source>
</evidence>
<dbReference type="Pfam" id="PF00656">
    <property type="entry name" value="Peptidase_C14"/>
    <property type="match status" value="1"/>
</dbReference>
<reference evidence="3" key="2">
    <citation type="journal article" date="2007" name="Science">
        <title>Draft genome sequence of the sexually transmitted pathogen Trichomonas vaginalis.</title>
        <authorList>
            <person name="Carlton J.M."/>
            <person name="Hirt R.P."/>
            <person name="Silva J.C."/>
            <person name="Delcher A.L."/>
            <person name="Schatz M."/>
            <person name="Zhao Q."/>
            <person name="Wortman J.R."/>
            <person name="Bidwell S.L."/>
            <person name="Alsmark U.C.M."/>
            <person name="Besteiro S."/>
            <person name="Sicheritz-Ponten T."/>
            <person name="Noel C.J."/>
            <person name="Dacks J.B."/>
            <person name="Foster P.G."/>
            <person name="Simillion C."/>
            <person name="Van de Peer Y."/>
            <person name="Miranda-Saavedra D."/>
            <person name="Barton G.J."/>
            <person name="Westrop G.D."/>
            <person name="Mueller S."/>
            <person name="Dessi D."/>
            <person name="Fiori P.L."/>
            <person name="Ren Q."/>
            <person name="Paulsen I."/>
            <person name="Zhang H."/>
            <person name="Bastida-Corcuera F.D."/>
            <person name="Simoes-Barbosa A."/>
            <person name="Brown M.T."/>
            <person name="Hayes R.D."/>
            <person name="Mukherjee M."/>
            <person name="Okumura C.Y."/>
            <person name="Schneider R."/>
            <person name="Smith A.J."/>
            <person name="Vanacova S."/>
            <person name="Villalvazo M."/>
            <person name="Haas B.J."/>
            <person name="Pertea M."/>
            <person name="Feldblyum T.V."/>
            <person name="Utterback T.R."/>
            <person name="Shu C.L."/>
            <person name="Osoegawa K."/>
            <person name="de Jong P.J."/>
            <person name="Hrdy I."/>
            <person name="Horvathova L."/>
            <person name="Zubacova Z."/>
            <person name="Dolezal P."/>
            <person name="Malik S.B."/>
            <person name="Logsdon J.M. Jr."/>
            <person name="Henze K."/>
            <person name="Gupta A."/>
            <person name="Wang C.C."/>
            <person name="Dunne R.L."/>
            <person name="Upcroft J.A."/>
            <person name="Upcroft P."/>
            <person name="White O."/>
            <person name="Salzberg S.L."/>
            <person name="Tang P."/>
            <person name="Chiu C.-H."/>
            <person name="Lee Y.-S."/>
            <person name="Embley T.M."/>
            <person name="Coombs G.H."/>
            <person name="Mottram J.C."/>
            <person name="Tachezy J."/>
            <person name="Fraser-Liggett C.M."/>
            <person name="Johnson P.J."/>
        </authorList>
    </citation>
    <scope>NUCLEOTIDE SEQUENCE [LARGE SCALE GENOMIC DNA]</scope>
    <source>
        <strain evidence="3">G3</strain>
    </source>
</reference>
<reference evidence="3" key="1">
    <citation type="submission" date="2006-10" db="EMBL/GenBank/DDBJ databases">
        <authorList>
            <person name="Amadeo P."/>
            <person name="Zhao Q."/>
            <person name="Wortman J."/>
            <person name="Fraser-Liggett C."/>
            <person name="Carlton J."/>
        </authorList>
    </citation>
    <scope>NUCLEOTIDE SEQUENCE</scope>
    <source>
        <strain evidence="3">G3</strain>
    </source>
</reference>
<dbReference type="KEGG" id="tva:4758335"/>
<evidence type="ECO:0000313" key="4">
    <source>
        <dbReference type="Proteomes" id="UP000001542"/>
    </source>
</evidence>
<dbReference type="FunCoup" id="A2F3J1">
    <property type="interactions" value="406"/>
</dbReference>
<proteinExistence type="inferred from homology"/>
<dbReference type="InterPro" id="IPR011600">
    <property type="entry name" value="Pept_C14_caspase"/>
</dbReference>
<evidence type="ECO:0000259" key="2">
    <source>
        <dbReference type="Pfam" id="PF00656"/>
    </source>
</evidence>
<dbReference type="InParanoid" id="A2F3J1"/>
<dbReference type="AlphaFoldDB" id="A2F3J1"/>
<dbReference type="STRING" id="5722.A2F3J1"/>
<dbReference type="PANTHER" id="PTHR48104:SF30">
    <property type="entry name" value="METACASPASE-1"/>
    <property type="match status" value="1"/>
</dbReference>
<dbReference type="VEuPathDB" id="TrichDB:TVAGG3_0194290"/>
<name>A2F3J1_TRIV3</name>
<dbReference type="SUPFAM" id="SSF52129">
    <property type="entry name" value="Caspase-like"/>
    <property type="match status" value="1"/>
</dbReference>
<feature type="domain" description="Peptidase C14 caspase" evidence="2">
    <location>
        <begin position="27"/>
        <end position="211"/>
    </location>
</feature>
<evidence type="ECO:0000256" key="1">
    <source>
        <dbReference type="ARBA" id="ARBA00009005"/>
    </source>
</evidence>
<dbReference type="Gene3D" id="3.40.50.1460">
    <property type="match status" value="1"/>
</dbReference>
<dbReference type="OrthoDB" id="3223806at2759"/>
<keyword evidence="4" id="KW-1185">Reference proteome</keyword>
<dbReference type="EMBL" id="DS113598">
    <property type="protein sequence ID" value="EAY00514.1"/>
    <property type="molecule type" value="Genomic_DNA"/>
</dbReference>
<dbReference type="InterPro" id="IPR029030">
    <property type="entry name" value="Caspase-like_dom_sf"/>
</dbReference>
<sequence>MSAIRQLKTVGHEITGLNPSVLPKVMKKIAFIIINNYIGTSISLGDGPLNDGFNIAKLLKQFGYTVFYVINPKRRNFIAKLDYFLKNTQQELVIYYVGHGNNVPDLNGDEDDGMDEAMGFVDGNVIDDQLVEEISANKNTSSRIVLMSDCCHGGSIWDIQNGQVHGKPLPSNILSVAATNDRQTAKQMYIDRKEQGLFTYNLMKILNSNPKMSPIDCKKKLVGCLRKFGQTVTLASTSPEMLNQPLFTRAN</sequence>
<dbReference type="GO" id="GO:0005737">
    <property type="term" value="C:cytoplasm"/>
    <property type="evidence" value="ECO:0000318"/>
    <property type="project" value="GO_Central"/>
</dbReference>
<gene>
    <name evidence="3" type="ORF">TVAG_350100</name>
</gene>
<dbReference type="RefSeq" id="XP_001313443.1">
    <property type="nucleotide sequence ID" value="XM_001313442.1"/>
</dbReference>
<organism evidence="3 4">
    <name type="scientific">Trichomonas vaginalis (strain ATCC PRA-98 / G3)</name>
    <dbReference type="NCBI Taxonomy" id="412133"/>
    <lineage>
        <taxon>Eukaryota</taxon>
        <taxon>Metamonada</taxon>
        <taxon>Parabasalia</taxon>
        <taxon>Trichomonadida</taxon>
        <taxon>Trichomonadidae</taxon>
        <taxon>Trichomonas</taxon>
    </lineage>
</organism>
<comment type="similarity">
    <text evidence="1">Belongs to the peptidase C14B family.</text>
</comment>
<protein>
    <submittedName>
        <fullName evidence="3">Clan CD, family C14, metacaspase-like cysteine peptidase</fullName>
    </submittedName>
</protein>
<dbReference type="SMR" id="A2F3J1"/>
<dbReference type="PANTHER" id="PTHR48104">
    <property type="entry name" value="METACASPASE-4"/>
    <property type="match status" value="1"/>
</dbReference>
<dbReference type="GO" id="GO:0006508">
    <property type="term" value="P:proteolysis"/>
    <property type="evidence" value="ECO:0000318"/>
    <property type="project" value="GO_Central"/>
</dbReference>
<dbReference type="InterPro" id="IPR050452">
    <property type="entry name" value="Metacaspase"/>
</dbReference>
<dbReference type="eggNOG" id="KOG1546">
    <property type="taxonomic scope" value="Eukaryota"/>
</dbReference>
<dbReference type="VEuPathDB" id="TrichDB:TVAG_350100"/>